<feature type="compositionally biased region" description="Basic residues" evidence="1">
    <location>
        <begin position="447"/>
        <end position="460"/>
    </location>
</feature>
<dbReference type="InParanoid" id="A0A084R0Z6"/>
<evidence type="ECO:0000256" key="1">
    <source>
        <dbReference type="SAM" id="MobiDB-lite"/>
    </source>
</evidence>
<feature type="transmembrane region" description="Helical" evidence="2">
    <location>
        <begin position="294"/>
        <end position="318"/>
    </location>
</feature>
<reference evidence="3 4" key="1">
    <citation type="journal article" date="2014" name="BMC Genomics">
        <title>Comparative genome sequencing reveals chemotype-specific gene clusters in the toxigenic black mold Stachybotrys.</title>
        <authorList>
            <person name="Semeiks J."/>
            <person name="Borek D."/>
            <person name="Otwinowski Z."/>
            <person name="Grishin N.V."/>
        </authorList>
    </citation>
    <scope>NUCLEOTIDE SEQUENCE [LARGE SCALE GENOMIC DNA]</scope>
    <source>
        <strain evidence="3 4">IBT 40285</strain>
    </source>
</reference>
<evidence type="ECO:0000313" key="4">
    <source>
        <dbReference type="Proteomes" id="UP000028524"/>
    </source>
</evidence>
<protein>
    <submittedName>
        <fullName evidence="3">Uncharacterized protein</fullName>
    </submittedName>
</protein>
<keyword evidence="2" id="KW-1133">Transmembrane helix</keyword>
<feature type="compositionally biased region" description="Pro residues" evidence="1">
    <location>
        <begin position="410"/>
        <end position="425"/>
    </location>
</feature>
<evidence type="ECO:0000256" key="2">
    <source>
        <dbReference type="SAM" id="Phobius"/>
    </source>
</evidence>
<feature type="region of interest" description="Disordered" evidence="1">
    <location>
        <begin position="356"/>
        <end position="562"/>
    </location>
</feature>
<dbReference type="STRING" id="1283841.A0A084R0Z6"/>
<feature type="compositionally biased region" description="Polar residues" evidence="1">
    <location>
        <begin position="461"/>
        <end position="471"/>
    </location>
</feature>
<keyword evidence="4" id="KW-1185">Reference proteome</keyword>
<keyword evidence="2" id="KW-0812">Transmembrane</keyword>
<sequence length="562" mass="62994">MAGLSLLYLSSDGSRELVHEQPGLLTWVNRPPRRRPRGVAVLVVEYDDADSIRRVQDAFANFPIGMVESVASDSVIQLPQPEVLPGEESVGIPPSSCSVLQFQGLDGDSVKYSNGYDATPEETSKDAKSVTTVGTWISRDAVVTDSDNATLVLLIIRPNSKHIRRVADRLEEWFQQHPLDLWEMRENPLFIYIALYYCFNNFTTILFQYENVYNKVGLVHHGLFVSPGRPLHLHERSWCPAKPSSKASSLRFQQNVKILKEDLEDFKTKLDILTERMQVTLDLSVFSVVETDPLYFFIALMLTLVVSLGVVMWLYSSVMHLGQGLRRRDLNKLMYHLPYDDKLGFPTTASLDAKIERASDSPHLPNSRVFESQYSRRHSRRHSHHYTEGNTHGDDESSRQGSSVSSDSLPRPPPPVPDMAMPPRPAWSGHSGRMAAPQVVSVSPRISAKRKHTARLRKQSKMGSLSYSRRPTASALPREEHSRSRHSATYVPPPPMSGGHEPPRYGYEGHGGPSSPHARPSFPPPHRHDREAQIRIVSQGPIREAQASVSPPPPPSEISNGR</sequence>
<dbReference type="OrthoDB" id="5105648at2759"/>
<proteinExistence type="predicted"/>
<accession>A0A084R0Z6</accession>
<dbReference type="HOGENOM" id="CLU_502650_0_0_1"/>
<gene>
    <name evidence="3" type="ORF">S40285_08953</name>
</gene>
<feature type="compositionally biased region" description="Low complexity" evidence="1">
    <location>
        <begin position="399"/>
        <end position="409"/>
    </location>
</feature>
<feature type="compositionally biased region" description="Basic and acidic residues" evidence="1">
    <location>
        <begin position="385"/>
        <end position="398"/>
    </location>
</feature>
<feature type="compositionally biased region" description="Basic residues" evidence="1">
    <location>
        <begin position="375"/>
        <end position="384"/>
    </location>
</feature>
<dbReference type="Proteomes" id="UP000028524">
    <property type="component" value="Unassembled WGS sequence"/>
</dbReference>
<dbReference type="AlphaFoldDB" id="A0A084R0Z6"/>
<name>A0A084R0Z6_STAC4</name>
<evidence type="ECO:0000313" key="3">
    <source>
        <dbReference type="EMBL" id="KFA69881.1"/>
    </source>
</evidence>
<organism evidence="3 4">
    <name type="scientific">Stachybotrys chlorohalonatus (strain IBT 40285)</name>
    <dbReference type="NCBI Taxonomy" id="1283841"/>
    <lineage>
        <taxon>Eukaryota</taxon>
        <taxon>Fungi</taxon>
        <taxon>Dikarya</taxon>
        <taxon>Ascomycota</taxon>
        <taxon>Pezizomycotina</taxon>
        <taxon>Sordariomycetes</taxon>
        <taxon>Hypocreomycetidae</taxon>
        <taxon>Hypocreales</taxon>
        <taxon>Stachybotryaceae</taxon>
        <taxon>Stachybotrys</taxon>
    </lineage>
</organism>
<dbReference type="EMBL" id="KL659333">
    <property type="protein sequence ID" value="KFA69881.1"/>
    <property type="molecule type" value="Genomic_DNA"/>
</dbReference>
<feature type="transmembrane region" description="Helical" evidence="2">
    <location>
        <begin position="189"/>
        <end position="209"/>
    </location>
</feature>
<keyword evidence="2" id="KW-0472">Membrane</keyword>